<gene>
    <name evidence="1" type="ORF">Sango_2042900</name>
</gene>
<accession>A0AAE1WG01</accession>
<evidence type="ECO:0008006" key="3">
    <source>
        <dbReference type="Google" id="ProtNLM"/>
    </source>
</evidence>
<reference evidence="1" key="2">
    <citation type="journal article" date="2024" name="Plant">
        <title>Genomic evolution and insights into agronomic trait innovations of Sesamum species.</title>
        <authorList>
            <person name="Miao H."/>
            <person name="Wang L."/>
            <person name="Qu L."/>
            <person name="Liu H."/>
            <person name="Sun Y."/>
            <person name="Le M."/>
            <person name="Wang Q."/>
            <person name="Wei S."/>
            <person name="Zheng Y."/>
            <person name="Lin W."/>
            <person name="Duan Y."/>
            <person name="Cao H."/>
            <person name="Xiong S."/>
            <person name="Wang X."/>
            <person name="Wei L."/>
            <person name="Li C."/>
            <person name="Ma Q."/>
            <person name="Ju M."/>
            <person name="Zhao R."/>
            <person name="Li G."/>
            <person name="Mu C."/>
            <person name="Tian Q."/>
            <person name="Mei H."/>
            <person name="Zhang T."/>
            <person name="Gao T."/>
            <person name="Zhang H."/>
        </authorList>
    </citation>
    <scope>NUCLEOTIDE SEQUENCE</scope>
    <source>
        <strain evidence="1">K16</strain>
    </source>
</reference>
<evidence type="ECO:0000313" key="2">
    <source>
        <dbReference type="Proteomes" id="UP001289374"/>
    </source>
</evidence>
<name>A0AAE1WG01_9LAMI</name>
<organism evidence="1 2">
    <name type="scientific">Sesamum angolense</name>
    <dbReference type="NCBI Taxonomy" id="2727404"/>
    <lineage>
        <taxon>Eukaryota</taxon>
        <taxon>Viridiplantae</taxon>
        <taxon>Streptophyta</taxon>
        <taxon>Embryophyta</taxon>
        <taxon>Tracheophyta</taxon>
        <taxon>Spermatophyta</taxon>
        <taxon>Magnoliopsida</taxon>
        <taxon>eudicotyledons</taxon>
        <taxon>Gunneridae</taxon>
        <taxon>Pentapetalae</taxon>
        <taxon>asterids</taxon>
        <taxon>lamiids</taxon>
        <taxon>Lamiales</taxon>
        <taxon>Pedaliaceae</taxon>
        <taxon>Sesamum</taxon>
    </lineage>
</organism>
<comment type="caution">
    <text evidence="1">The sequence shown here is derived from an EMBL/GenBank/DDBJ whole genome shotgun (WGS) entry which is preliminary data.</text>
</comment>
<reference evidence="1" key="1">
    <citation type="submission" date="2020-06" db="EMBL/GenBank/DDBJ databases">
        <authorList>
            <person name="Li T."/>
            <person name="Hu X."/>
            <person name="Zhang T."/>
            <person name="Song X."/>
            <person name="Zhang H."/>
            <person name="Dai N."/>
            <person name="Sheng W."/>
            <person name="Hou X."/>
            <person name="Wei L."/>
        </authorList>
    </citation>
    <scope>NUCLEOTIDE SEQUENCE</scope>
    <source>
        <strain evidence="1">K16</strain>
        <tissue evidence="1">Leaf</tissue>
    </source>
</reference>
<keyword evidence="2" id="KW-1185">Reference proteome</keyword>
<evidence type="ECO:0000313" key="1">
    <source>
        <dbReference type="EMBL" id="KAK4392651.1"/>
    </source>
</evidence>
<dbReference type="Proteomes" id="UP001289374">
    <property type="component" value="Unassembled WGS sequence"/>
</dbReference>
<dbReference type="PANTHER" id="PTHR33649:SF4">
    <property type="entry name" value="PAR1 PROTEIN"/>
    <property type="match status" value="1"/>
</dbReference>
<sequence length="130" mass="14333">MISLLNSGIINDRDLICETLPKHLCSFARCILDASQSEGGNIDYKCKTSNVMVEKLAGHIESDQCMNACSTDRLLTEDYLMKVRSRATSPPVRAQPLATTLTALALLTFFPTLLSVKPCRPRLALLCFVI</sequence>
<dbReference type="AlphaFoldDB" id="A0AAE1WG01"/>
<dbReference type="PANTHER" id="PTHR33649">
    <property type="entry name" value="PAR1 PROTEIN"/>
    <property type="match status" value="1"/>
</dbReference>
<protein>
    <recommendedName>
        <fullName evidence="3">PAR1 protein</fullName>
    </recommendedName>
</protein>
<dbReference type="EMBL" id="JACGWL010000011">
    <property type="protein sequence ID" value="KAK4392651.1"/>
    <property type="molecule type" value="Genomic_DNA"/>
</dbReference>
<dbReference type="InterPro" id="IPR009489">
    <property type="entry name" value="PAR1"/>
</dbReference>
<dbReference type="Pfam" id="PF06521">
    <property type="entry name" value="PAR1"/>
    <property type="match status" value="1"/>
</dbReference>
<proteinExistence type="predicted"/>